<evidence type="ECO:0000259" key="6">
    <source>
        <dbReference type="PROSITE" id="PS50893"/>
    </source>
</evidence>
<dbReference type="PANTHER" id="PTHR42794">
    <property type="entry name" value="HEMIN IMPORT ATP-BINDING PROTEIN HMUV"/>
    <property type="match status" value="1"/>
</dbReference>
<dbReference type="CDD" id="cd03214">
    <property type="entry name" value="ABC_Iron-Siderophores_B12_Hemin"/>
    <property type="match status" value="1"/>
</dbReference>
<keyword evidence="1" id="KW-0813">Transport</keyword>
<dbReference type="PROSITE" id="PS00211">
    <property type="entry name" value="ABC_TRANSPORTER_1"/>
    <property type="match status" value="1"/>
</dbReference>
<evidence type="ECO:0000256" key="1">
    <source>
        <dbReference type="ARBA" id="ARBA00022448"/>
    </source>
</evidence>
<dbReference type="InterPro" id="IPR003439">
    <property type="entry name" value="ABC_transporter-like_ATP-bd"/>
</dbReference>
<dbReference type="InterPro" id="IPR017871">
    <property type="entry name" value="ABC_transporter-like_CS"/>
</dbReference>
<evidence type="ECO:0000256" key="2">
    <source>
        <dbReference type="ARBA" id="ARBA00022741"/>
    </source>
</evidence>
<comment type="function">
    <text evidence="5">Part of the ABC transporter complex HmuTUV involved in hemin import. Responsible for energy coupling to the transport system.</text>
</comment>
<dbReference type="RefSeq" id="WP_256619871.1">
    <property type="nucleotide sequence ID" value="NZ_JANIBC010000010.1"/>
</dbReference>
<dbReference type="InterPro" id="IPR027417">
    <property type="entry name" value="P-loop_NTPase"/>
</dbReference>
<dbReference type="InterPro" id="IPR003593">
    <property type="entry name" value="AAA+_ATPase"/>
</dbReference>
<accession>A0A9X2LAA1</accession>
<dbReference type="Proteomes" id="UP001142610">
    <property type="component" value="Unassembled WGS sequence"/>
</dbReference>
<keyword evidence="3 7" id="KW-0067">ATP-binding</keyword>
<dbReference type="PANTHER" id="PTHR42794:SF1">
    <property type="entry name" value="HEMIN IMPORT ATP-BINDING PROTEIN HMUV"/>
    <property type="match status" value="1"/>
</dbReference>
<evidence type="ECO:0000313" key="8">
    <source>
        <dbReference type="Proteomes" id="UP001142610"/>
    </source>
</evidence>
<evidence type="ECO:0000256" key="5">
    <source>
        <dbReference type="ARBA" id="ARBA00037066"/>
    </source>
</evidence>
<protein>
    <submittedName>
        <fullName evidence="7">ABC transporter ATP-binding protein</fullName>
    </submittedName>
</protein>
<comment type="caution">
    <text evidence="7">The sequence shown here is derived from an EMBL/GenBank/DDBJ whole genome shotgun (WGS) entry which is preliminary data.</text>
</comment>
<evidence type="ECO:0000256" key="3">
    <source>
        <dbReference type="ARBA" id="ARBA00022840"/>
    </source>
</evidence>
<dbReference type="SUPFAM" id="SSF52540">
    <property type="entry name" value="P-loop containing nucleoside triphosphate hydrolases"/>
    <property type="match status" value="1"/>
</dbReference>
<evidence type="ECO:0000256" key="4">
    <source>
        <dbReference type="ARBA" id="ARBA00022967"/>
    </source>
</evidence>
<name>A0A9X2LAA1_9PROT</name>
<feature type="domain" description="ABC transporter" evidence="6">
    <location>
        <begin position="3"/>
        <end position="238"/>
    </location>
</feature>
<dbReference type="SMART" id="SM00382">
    <property type="entry name" value="AAA"/>
    <property type="match status" value="1"/>
</dbReference>
<sequence>MSLIASKLYAEASGRIILDVPEVTFERPGLTAIIGPNGSGKTTLLRALLGTIPQPQGLVGIEDRQLSDHSPQERARLIAYMPQKTVLAWPLPVHTVVALGRFAYGAVPQRLTPEDQARVKRVLAGVGLWERKEQSASTLSGGEFAKLMVARALAAETPYLLADEPAAALDPAQQHQVLSLLRKKADEGACVVVIVHDLSLAKDYADHVALMNEGRILATGSPTDVLVPDLLAKVYGQAPLIGPQGITFPRPS</sequence>
<dbReference type="Gene3D" id="3.40.50.300">
    <property type="entry name" value="P-loop containing nucleotide triphosphate hydrolases"/>
    <property type="match status" value="1"/>
</dbReference>
<dbReference type="GO" id="GO:0005524">
    <property type="term" value="F:ATP binding"/>
    <property type="evidence" value="ECO:0007669"/>
    <property type="project" value="UniProtKB-KW"/>
</dbReference>
<dbReference type="PROSITE" id="PS50893">
    <property type="entry name" value="ABC_TRANSPORTER_2"/>
    <property type="match status" value="1"/>
</dbReference>
<gene>
    <name evidence="7" type="ORF">NOG11_11295</name>
</gene>
<dbReference type="EMBL" id="JANIBC010000010">
    <property type="protein sequence ID" value="MCQ8185974.1"/>
    <property type="molecule type" value="Genomic_DNA"/>
</dbReference>
<organism evidence="7 8">
    <name type="scientific">Parvularcula maris</name>
    <dbReference type="NCBI Taxonomy" id="2965077"/>
    <lineage>
        <taxon>Bacteria</taxon>
        <taxon>Pseudomonadati</taxon>
        <taxon>Pseudomonadota</taxon>
        <taxon>Alphaproteobacteria</taxon>
        <taxon>Parvularculales</taxon>
        <taxon>Parvularculaceae</taxon>
        <taxon>Parvularcula</taxon>
    </lineage>
</organism>
<keyword evidence="4" id="KW-1278">Translocase</keyword>
<evidence type="ECO:0000313" key="7">
    <source>
        <dbReference type="EMBL" id="MCQ8185974.1"/>
    </source>
</evidence>
<dbReference type="AlphaFoldDB" id="A0A9X2LAA1"/>
<reference evidence="7" key="1">
    <citation type="submission" date="2022-07" db="EMBL/GenBank/DDBJ databases">
        <title>Parvularcula maris sp. nov., an algicidal bacterium isolated from seawater.</title>
        <authorList>
            <person name="Li F."/>
        </authorList>
    </citation>
    <scope>NUCLEOTIDE SEQUENCE</scope>
    <source>
        <strain evidence="7">BGMRC 0090</strain>
    </source>
</reference>
<dbReference type="GO" id="GO:0016887">
    <property type="term" value="F:ATP hydrolysis activity"/>
    <property type="evidence" value="ECO:0007669"/>
    <property type="project" value="InterPro"/>
</dbReference>
<dbReference type="Pfam" id="PF00005">
    <property type="entry name" value="ABC_tran"/>
    <property type="match status" value="1"/>
</dbReference>
<keyword evidence="2" id="KW-0547">Nucleotide-binding</keyword>
<proteinExistence type="predicted"/>
<keyword evidence="8" id="KW-1185">Reference proteome</keyword>